<protein>
    <submittedName>
        <fullName evidence="1">Isoquinoline 1-oxidoreductase subunit</fullName>
    </submittedName>
</protein>
<organism evidence="1 2">
    <name type="scientific">Pontivivens nitratireducens</name>
    <dbReference type="NCBI Taxonomy" id="2758038"/>
    <lineage>
        <taxon>Bacteria</taxon>
        <taxon>Pseudomonadati</taxon>
        <taxon>Pseudomonadota</taxon>
        <taxon>Alphaproteobacteria</taxon>
        <taxon>Rhodobacterales</taxon>
        <taxon>Paracoccaceae</taxon>
        <taxon>Pontivivens</taxon>
    </lineage>
</organism>
<reference evidence="1 2" key="1">
    <citation type="submission" date="2020-03" db="EMBL/GenBank/DDBJ databases">
        <title>Complete genome sequence of Monaibacterium sp. ALG8 with diverse plasmids.</title>
        <authorList>
            <person name="Sun C."/>
        </authorList>
    </citation>
    <scope>NUCLEOTIDE SEQUENCE [LARGE SCALE GENOMIC DNA]</scope>
    <source>
        <strain evidence="1 2">ALG8</strain>
    </source>
</reference>
<dbReference type="SUPFAM" id="SSF48695">
    <property type="entry name" value="Multiheme cytochromes"/>
    <property type="match status" value="1"/>
</dbReference>
<dbReference type="AlphaFoldDB" id="A0A6G7VQE3"/>
<gene>
    <name evidence="1" type="ORF">G8E03_10555</name>
</gene>
<dbReference type="Proteomes" id="UP000500791">
    <property type="component" value="Chromosome"/>
</dbReference>
<dbReference type="EMBL" id="CP049811">
    <property type="protein sequence ID" value="QIK42095.1"/>
    <property type="molecule type" value="Genomic_DNA"/>
</dbReference>
<evidence type="ECO:0000313" key="1">
    <source>
        <dbReference type="EMBL" id="QIK42095.1"/>
    </source>
</evidence>
<dbReference type="InterPro" id="IPR036280">
    <property type="entry name" value="Multihaem_cyt_sf"/>
</dbReference>
<keyword evidence="2" id="KW-1185">Reference proteome</keyword>
<sequence>MLTLIATPLNAQNLRAPADFADIADPASRSTAMFEEAARVFQHPRCANCHPVDARPFQGNDPYPHEPRVVRGENGMGAAGAQKCWACHTSANYEASGVPGDPAWHLAPAEMAWHGKSVAEICAQLSDPERTGGRDLMGVIEHVEEDSLVGWGWRPAADREPAPGSAEELGNLMRAWVETGAVCPS</sequence>
<accession>A0A6G7VQE3</accession>
<dbReference type="KEGG" id="mon:G8E03_10555"/>
<proteinExistence type="predicted"/>
<name>A0A6G7VQE3_9RHOB</name>
<evidence type="ECO:0000313" key="2">
    <source>
        <dbReference type="Proteomes" id="UP000500791"/>
    </source>
</evidence>